<comment type="caution">
    <text evidence="1">The sequence shown here is derived from an EMBL/GenBank/DDBJ whole genome shotgun (WGS) entry which is preliminary data.</text>
</comment>
<evidence type="ECO:0000313" key="1">
    <source>
        <dbReference type="EMBL" id="EDS02331.1"/>
    </source>
</evidence>
<keyword evidence="2" id="KW-1185">Reference proteome</keyword>
<organism evidence="1 2">
    <name type="scientific">Alistipes putredinis DSM 17216</name>
    <dbReference type="NCBI Taxonomy" id="445970"/>
    <lineage>
        <taxon>Bacteria</taxon>
        <taxon>Pseudomonadati</taxon>
        <taxon>Bacteroidota</taxon>
        <taxon>Bacteroidia</taxon>
        <taxon>Bacteroidales</taxon>
        <taxon>Rikenellaceae</taxon>
        <taxon>Alistipes</taxon>
    </lineage>
</organism>
<gene>
    <name evidence="1" type="ORF">ALIPUT_01853</name>
</gene>
<dbReference type="Proteomes" id="UP000005819">
    <property type="component" value="Unassembled WGS sequence"/>
</dbReference>
<dbReference type="HOGENOM" id="CLU_2986321_0_0_10"/>
<sequence length="57" mass="6329">MAGIYRLQTDFPNVIIHFHIHLFGSAVAQAPSEEGILEQNYERGHQPRKAIVGQGAD</sequence>
<name>B0MXL8_9BACT</name>
<proteinExistence type="predicted"/>
<dbReference type="EMBL" id="ABFK02000020">
    <property type="protein sequence ID" value="EDS02331.1"/>
    <property type="molecule type" value="Genomic_DNA"/>
</dbReference>
<protein>
    <submittedName>
        <fullName evidence="1">Uncharacterized protein</fullName>
    </submittedName>
</protein>
<accession>B0MXL8</accession>
<dbReference type="AlphaFoldDB" id="B0MXL8"/>
<reference evidence="1" key="2">
    <citation type="submission" date="2013-09" db="EMBL/GenBank/DDBJ databases">
        <title>Draft genome sequence of Alistipes putredinis (DSM 17216).</title>
        <authorList>
            <person name="Sudarsanam P."/>
            <person name="Ley R."/>
            <person name="Guruge J."/>
            <person name="Turnbaugh P.J."/>
            <person name="Mahowald M."/>
            <person name="Liep D."/>
            <person name="Gordon J."/>
        </authorList>
    </citation>
    <scope>NUCLEOTIDE SEQUENCE</scope>
    <source>
        <strain evidence="1">DSM 17216</strain>
    </source>
</reference>
<reference evidence="1" key="1">
    <citation type="submission" date="2007-10" db="EMBL/GenBank/DDBJ databases">
        <authorList>
            <person name="Fulton L."/>
            <person name="Clifton S."/>
            <person name="Fulton B."/>
            <person name="Xu J."/>
            <person name="Minx P."/>
            <person name="Pepin K.H."/>
            <person name="Johnson M."/>
            <person name="Thiruvilangam P."/>
            <person name="Bhonagiri V."/>
            <person name="Nash W.E."/>
            <person name="Mardis E.R."/>
            <person name="Wilson R.K."/>
        </authorList>
    </citation>
    <scope>NUCLEOTIDE SEQUENCE [LARGE SCALE GENOMIC DNA]</scope>
    <source>
        <strain evidence="1">DSM 17216</strain>
    </source>
</reference>
<evidence type="ECO:0000313" key="2">
    <source>
        <dbReference type="Proteomes" id="UP000005819"/>
    </source>
</evidence>